<protein>
    <submittedName>
        <fullName evidence="2">Uncharacterized protein</fullName>
    </submittedName>
</protein>
<dbReference type="EMBL" id="QGNW01001597">
    <property type="protein sequence ID" value="RVW35638.1"/>
    <property type="molecule type" value="Genomic_DNA"/>
</dbReference>
<sequence>MARPRRAKSFSPSSHKRVTRGVPVQGPTFEPPRSKAVSPRRSPHLKILRRGVISLALSTVISGANSGSASKASRAPAPLSEPQIPSGVAPEVLIRRPMLTQSPIEGNLDCRSHPFHSELCFDTATFQLRPELADSFHLLRRYHMEHLLAPRDFFYPGASTNPHLLRGELPPSMFLIDALLRHNIYPLQHWTQRRGVLLEALFKISEGYFFGPHHLIMAALFYFEEKVHKKKLQRADAIPLLFHGCCARFWSIWGIHQILNWSANVFREVFTLEKWNNMTAYRVEQPGRPQPAEIPAARRASPRHIPEGIPIASPTISRAPPVTPVSSEPSTFAEPRMVIPISEYRELCRSLQTLTASQSSLTQEMAAIRACQEQMLTTQAQHTTILR</sequence>
<feature type="compositionally biased region" description="Basic residues" evidence="1">
    <location>
        <begin position="1"/>
        <end position="19"/>
    </location>
</feature>
<reference evidence="2 3" key="1">
    <citation type="journal article" date="2018" name="PLoS Genet.">
        <title>Population sequencing reveals clonal diversity and ancestral inbreeding in the grapevine cultivar Chardonnay.</title>
        <authorList>
            <person name="Roach M.J."/>
            <person name="Johnson D.L."/>
            <person name="Bohlmann J."/>
            <person name="van Vuuren H.J."/>
            <person name="Jones S.J."/>
            <person name="Pretorius I.S."/>
            <person name="Schmidt S.A."/>
            <person name="Borneman A.R."/>
        </authorList>
    </citation>
    <scope>NUCLEOTIDE SEQUENCE [LARGE SCALE GENOMIC DNA]</scope>
    <source>
        <strain evidence="3">cv. Chardonnay</strain>
        <tissue evidence="2">Leaf</tissue>
    </source>
</reference>
<accession>A0A438DJN2</accession>
<feature type="region of interest" description="Disordered" evidence="1">
    <location>
        <begin position="309"/>
        <end position="329"/>
    </location>
</feature>
<evidence type="ECO:0000256" key="1">
    <source>
        <dbReference type="SAM" id="MobiDB-lite"/>
    </source>
</evidence>
<proteinExistence type="predicted"/>
<organism evidence="2 3">
    <name type="scientific">Vitis vinifera</name>
    <name type="common">Grape</name>
    <dbReference type="NCBI Taxonomy" id="29760"/>
    <lineage>
        <taxon>Eukaryota</taxon>
        <taxon>Viridiplantae</taxon>
        <taxon>Streptophyta</taxon>
        <taxon>Embryophyta</taxon>
        <taxon>Tracheophyta</taxon>
        <taxon>Spermatophyta</taxon>
        <taxon>Magnoliopsida</taxon>
        <taxon>eudicotyledons</taxon>
        <taxon>Gunneridae</taxon>
        <taxon>Pentapetalae</taxon>
        <taxon>rosids</taxon>
        <taxon>Vitales</taxon>
        <taxon>Vitaceae</taxon>
        <taxon>Viteae</taxon>
        <taxon>Vitis</taxon>
    </lineage>
</organism>
<comment type="caution">
    <text evidence="2">The sequence shown here is derived from an EMBL/GenBank/DDBJ whole genome shotgun (WGS) entry which is preliminary data.</text>
</comment>
<dbReference type="Proteomes" id="UP000288805">
    <property type="component" value="Unassembled WGS sequence"/>
</dbReference>
<dbReference type="AlphaFoldDB" id="A0A438DJN2"/>
<name>A0A438DJN2_VITVI</name>
<evidence type="ECO:0000313" key="3">
    <source>
        <dbReference type="Proteomes" id="UP000288805"/>
    </source>
</evidence>
<gene>
    <name evidence="2" type="ORF">CK203_108155</name>
</gene>
<feature type="region of interest" description="Disordered" evidence="1">
    <location>
        <begin position="1"/>
        <end position="42"/>
    </location>
</feature>
<evidence type="ECO:0000313" key="2">
    <source>
        <dbReference type="EMBL" id="RVW35638.1"/>
    </source>
</evidence>